<accession>I3ZG69</accession>
<protein>
    <recommendedName>
        <fullName evidence="4">Lipoprotein</fullName>
    </recommendedName>
</protein>
<dbReference type="RefSeq" id="WP_014785806.1">
    <property type="nucleotide sequence ID" value="NC_018014.1"/>
</dbReference>
<proteinExistence type="predicted"/>
<reference evidence="2 3" key="1">
    <citation type="submission" date="2012-06" db="EMBL/GenBank/DDBJ databases">
        <title>Complete genome of Terriglobus roseus DSM 18391.</title>
        <authorList>
            <consortium name="US DOE Joint Genome Institute (JGI-PGF)"/>
            <person name="Lucas S."/>
            <person name="Copeland A."/>
            <person name="Lapidus A."/>
            <person name="Glavina del Rio T."/>
            <person name="Dalin E."/>
            <person name="Tice H."/>
            <person name="Bruce D."/>
            <person name="Goodwin L."/>
            <person name="Pitluck S."/>
            <person name="Peters L."/>
            <person name="Mikhailova N."/>
            <person name="Munk A.C.C."/>
            <person name="Kyrpides N."/>
            <person name="Mavromatis K."/>
            <person name="Ivanova N."/>
            <person name="Brettin T."/>
            <person name="Detter J.C."/>
            <person name="Han C."/>
            <person name="Larimer F."/>
            <person name="Land M."/>
            <person name="Hauser L."/>
            <person name="Markowitz V."/>
            <person name="Cheng J.-F."/>
            <person name="Hugenholtz P."/>
            <person name="Woyke T."/>
            <person name="Wu D."/>
            <person name="Brambilla E."/>
            <person name="Klenk H.-P."/>
            <person name="Eisen J.A."/>
        </authorList>
    </citation>
    <scope>NUCLEOTIDE SEQUENCE [LARGE SCALE GENOMIC DNA]</scope>
    <source>
        <strain evidence="3">DSM 18391 / NRRL B-41598 / KBS 63</strain>
    </source>
</reference>
<evidence type="ECO:0000256" key="1">
    <source>
        <dbReference type="SAM" id="SignalP"/>
    </source>
</evidence>
<evidence type="ECO:0008006" key="4">
    <source>
        <dbReference type="Google" id="ProtNLM"/>
    </source>
</evidence>
<dbReference type="Proteomes" id="UP000006056">
    <property type="component" value="Chromosome"/>
</dbReference>
<sequence>MRLVASLMVCSTVAFASLSAAAQQPAMPSCPGTPEIVRVSTIKPGKMDKFLEAVAAQAKWYKQQGTTDEISVLRVMDTNTGAWSATEALTTHTEPAGQDAKRAHNAGYDAFVSLFRESSDVKAQYVGCRLN</sequence>
<evidence type="ECO:0000313" key="3">
    <source>
        <dbReference type="Proteomes" id="UP000006056"/>
    </source>
</evidence>
<dbReference type="OrthoDB" id="5732830at2"/>
<organism evidence="2 3">
    <name type="scientific">Terriglobus roseus (strain DSM 18391 / NRRL B-41598 / KBS 63)</name>
    <dbReference type="NCBI Taxonomy" id="926566"/>
    <lineage>
        <taxon>Bacteria</taxon>
        <taxon>Pseudomonadati</taxon>
        <taxon>Acidobacteriota</taxon>
        <taxon>Terriglobia</taxon>
        <taxon>Terriglobales</taxon>
        <taxon>Acidobacteriaceae</taxon>
        <taxon>Terriglobus</taxon>
    </lineage>
</organism>
<dbReference type="EMBL" id="CP003379">
    <property type="protein sequence ID" value="AFL88237.1"/>
    <property type="molecule type" value="Genomic_DNA"/>
</dbReference>
<dbReference type="HOGENOM" id="CLU_1926559_0_0_0"/>
<keyword evidence="3" id="KW-1185">Reference proteome</keyword>
<name>I3ZG69_TERRK</name>
<evidence type="ECO:0000313" key="2">
    <source>
        <dbReference type="EMBL" id="AFL88237.1"/>
    </source>
</evidence>
<gene>
    <name evidence="2" type="ordered locus">Terro_1951</name>
</gene>
<feature type="chain" id="PRO_5003684810" description="Lipoprotein" evidence="1">
    <location>
        <begin position="23"/>
        <end position="131"/>
    </location>
</feature>
<feature type="signal peptide" evidence="1">
    <location>
        <begin position="1"/>
        <end position="22"/>
    </location>
</feature>
<dbReference type="KEGG" id="trs:Terro_1951"/>
<dbReference type="AlphaFoldDB" id="I3ZG69"/>
<keyword evidence="1" id="KW-0732">Signal</keyword>